<evidence type="ECO:0000313" key="3">
    <source>
        <dbReference type="Proteomes" id="UP000264006"/>
    </source>
</evidence>
<accession>A0A346XW81</accession>
<protein>
    <submittedName>
        <fullName evidence="2">Uncharacterized protein</fullName>
    </submittedName>
</protein>
<sequence length="100" mass="10364">MGEFVSWNASATAGAAEEGAGDEGHGDKALDITAAELAGDILEEVEVRGLPGVRVIRNNGFEDLFFAQADGSIVNVYVKGPIPPEGIVSFTEALVEEATS</sequence>
<dbReference type="KEGG" id="euz:DVS28_a1787"/>
<organism evidence="2 3">
    <name type="scientific">Euzebya pacifica</name>
    <dbReference type="NCBI Taxonomy" id="1608957"/>
    <lineage>
        <taxon>Bacteria</taxon>
        <taxon>Bacillati</taxon>
        <taxon>Actinomycetota</taxon>
        <taxon>Nitriliruptoria</taxon>
        <taxon>Euzebyales</taxon>
    </lineage>
</organism>
<dbReference type="AlphaFoldDB" id="A0A346XW81"/>
<feature type="compositionally biased region" description="Low complexity" evidence="1">
    <location>
        <begin position="9"/>
        <end position="18"/>
    </location>
</feature>
<name>A0A346XW81_9ACTN</name>
<feature type="region of interest" description="Disordered" evidence="1">
    <location>
        <begin position="1"/>
        <end position="27"/>
    </location>
</feature>
<reference evidence="2 3" key="1">
    <citation type="submission" date="2018-09" db="EMBL/GenBank/DDBJ databases">
        <title>Complete genome sequence of Euzebya sp. DY32-46 isolated from seawater of Pacific Ocean.</title>
        <authorList>
            <person name="Xu L."/>
            <person name="Wu Y.-H."/>
            <person name="Xu X.-W."/>
        </authorList>
    </citation>
    <scope>NUCLEOTIDE SEQUENCE [LARGE SCALE GENOMIC DNA]</scope>
    <source>
        <strain evidence="2 3">DY32-46</strain>
    </source>
</reference>
<evidence type="ECO:0000256" key="1">
    <source>
        <dbReference type="SAM" id="MobiDB-lite"/>
    </source>
</evidence>
<dbReference type="EMBL" id="CP031165">
    <property type="protein sequence ID" value="AXV06478.1"/>
    <property type="molecule type" value="Genomic_DNA"/>
</dbReference>
<keyword evidence="3" id="KW-1185">Reference proteome</keyword>
<evidence type="ECO:0000313" key="2">
    <source>
        <dbReference type="EMBL" id="AXV06478.1"/>
    </source>
</evidence>
<proteinExistence type="predicted"/>
<gene>
    <name evidence="2" type="ORF">DVS28_a1787</name>
</gene>
<dbReference type="Proteomes" id="UP000264006">
    <property type="component" value="Chromosome"/>
</dbReference>